<sequence>MQLSKGICYLFFVTLTISIISCNKKNVLPNNTLQEQTLLNVAYGNNPLQTMDIYLPAGRDTIHTKLLLLIHGGAWTSGDKTDFDTAITTLKTSLPNYVIANINYRLASIQGTNLWPTQLNDVQQAYQFILQQSNKYVFNKKQVAAFGASAGAQLALLLGYTINNNIKAVIDLFGPTDLAALYYNAPNPYYPSLLSIFLNGTPVTNPASYTSASPLFLATNTQIPPTIIFHGTADDVVPISQSDSLNNRLNNLNVYHEYIQYQGAGHGWTGNNLIDTYSKSIQFLQKIMPN</sequence>
<evidence type="ECO:0000259" key="2">
    <source>
        <dbReference type="Pfam" id="PF20434"/>
    </source>
</evidence>
<feature type="domain" description="BD-FAE-like" evidence="2">
    <location>
        <begin position="51"/>
        <end position="249"/>
    </location>
</feature>
<dbReference type="InterPro" id="IPR029058">
    <property type="entry name" value="AB_hydrolase_fold"/>
</dbReference>
<comment type="caution">
    <text evidence="3">The sequence shown here is derived from an EMBL/GenBank/DDBJ whole genome shotgun (WGS) entry which is preliminary data.</text>
</comment>
<dbReference type="Pfam" id="PF20434">
    <property type="entry name" value="BD-FAE"/>
    <property type="match status" value="1"/>
</dbReference>
<dbReference type="OrthoDB" id="9777975at2"/>
<dbReference type="PANTHER" id="PTHR48081">
    <property type="entry name" value="AB HYDROLASE SUPERFAMILY PROTEIN C4A8.06C"/>
    <property type="match status" value="1"/>
</dbReference>
<dbReference type="InterPro" id="IPR049492">
    <property type="entry name" value="BD-FAE-like_dom"/>
</dbReference>
<evidence type="ECO:0000256" key="1">
    <source>
        <dbReference type="ARBA" id="ARBA00022801"/>
    </source>
</evidence>
<keyword evidence="4" id="KW-1185">Reference proteome</keyword>
<reference evidence="3 4" key="1">
    <citation type="submission" date="2018-06" db="EMBL/GenBank/DDBJ databases">
        <title>Genomic Encyclopedia of Archaeal and Bacterial Type Strains, Phase II (KMG-II): from individual species to whole genera.</title>
        <authorList>
            <person name="Goeker M."/>
        </authorList>
    </citation>
    <scope>NUCLEOTIDE SEQUENCE [LARGE SCALE GENOMIC DNA]</scope>
    <source>
        <strain evidence="3 4">DSM 23241</strain>
    </source>
</reference>
<dbReference type="SUPFAM" id="SSF53474">
    <property type="entry name" value="alpha/beta-Hydrolases"/>
    <property type="match status" value="1"/>
</dbReference>
<accession>A0A2W7S168</accession>
<gene>
    <name evidence="3" type="ORF">LX80_00927</name>
</gene>
<keyword evidence="1" id="KW-0378">Hydrolase</keyword>
<dbReference type="AlphaFoldDB" id="A0A2W7S168"/>
<dbReference type="Proteomes" id="UP000249720">
    <property type="component" value="Unassembled WGS sequence"/>
</dbReference>
<evidence type="ECO:0000313" key="4">
    <source>
        <dbReference type="Proteomes" id="UP000249720"/>
    </source>
</evidence>
<evidence type="ECO:0000313" key="3">
    <source>
        <dbReference type="EMBL" id="PZX64726.1"/>
    </source>
</evidence>
<dbReference type="PANTHER" id="PTHR48081:SF13">
    <property type="entry name" value="ALPHA_BETA HYDROLASE"/>
    <property type="match status" value="1"/>
</dbReference>
<dbReference type="PROSITE" id="PS51257">
    <property type="entry name" value="PROKAR_LIPOPROTEIN"/>
    <property type="match status" value="1"/>
</dbReference>
<dbReference type="Gene3D" id="3.40.50.1820">
    <property type="entry name" value="alpha/beta hydrolase"/>
    <property type="match status" value="1"/>
</dbReference>
<protein>
    <submittedName>
        <fullName evidence="3">Acetyl esterase/lipase</fullName>
    </submittedName>
</protein>
<proteinExistence type="predicted"/>
<organism evidence="3 4">
    <name type="scientific">Hydrotalea sandarakina</name>
    <dbReference type="NCBI Taxonomy" id="1004304"/>
    <lineage>
        <taxon>Bacteria</taxon>
        <taxon>Pseudomonadati</taxon>
        <taxon>Bacteroidota</taxon>
        <taxon>Chitinophagia</taxon>
        <taxon>Chitinophagales</taxon>
        <taxon>Chitinophagaceae</taxon>
        <taxon>Hydrotalea</taxon>
    </lineage>
</organism>
<name>A0A2W7S168_9BACT</name>
<dbReference type="RefSeq" id="WP_111293876.1">
    <property type="nucleotide sequence ID" value="NZ_QKZV01000002.1"/>
</dbReference>
<dbReference type="GO" id="GO:0016787">
    <property type="term" value="F:hydrolase activity"/>
    <property type="evidence" value="ECO:0007669"/>
    <property type="project" value="UniProtKB-KW"/>
</dbReference>
<dbReference type="EMBL" id="QKZV01000002">
    <property type="protein sequence ID" value="PZX64726.1"/>
    <property type="molecule type" value="Genomic_DNA"/>
</dbReference>
<dbReference type="InterPro" id="IPR050300">
    <property type="entry name" value="GDXG_lipolytic_enzyme"/>
</dbReference>